<dbReference type="RefSeq" id="WP_135526932.1">
    <property type="nucleotide sequence ID" value="NZ_SRLH01000006.1"/>
</dbReference>
<dbReference type="OrthoDB" id="1412480at2"/>
<sequence>MKWVKKILISVLVLFLAAILLDLGLDYWVSVRLPKLINDQNNSPYSITYKNLDISLLKNTILAENIMLCPKAALNDTVIKKGIYAKIGVVDIKGVKIWDLVFRSKIKAENITITKPEVILYKQNENAINNPKSIRSDVVAPFGKIIVVPDIYLNRGDIKIINIKNDKIILNVANISVKLKNVAITDKLLEHKIPFAYQNYTFRCDSLYYRPNAFYHIKSGQIETSDTGLLLEKFTMTPQYNRADFVKRMPKERDIYTLNASTIRFEKMRWGFDKEEQFFFHAGAILINRANANIYRPKMPPDDLRKKPLYNKLLREMPFDLAIDTLKIQNSVLEYEEEKTSERGPGLISFNHFNLNARHLNSGFQKKKLPDVAIAIRCRFMNISPMKVNWSLNVLDKTDGFRIKGNIRKLPADRLAPFIKPYINVTAKGMLDIVYFDFTGNDKTSGGHFGIDYDDLKFTVYREKKPEKKNKLLTAIARIFVKKDTDEKIKDTEVAVERIPEKSFYNLFWRSIEEGLKKILI</sequence>
<organism evidence="1 2">
    <name type="scientific">Flavobacterium humi</name>
    <dbReference type="NCBI Taxonomy" id="2562683"/>
    <lineage>
        <taxon>Bacteria</taxon>
        <taxon>Pseudomonadati</taxon>
        <taxon>Bacteroidota</taxon>
        <taxon>Flavobacteriia</taxon>
        <taxon>Flavobacteriales</taxon>
        <taxon>Flavobacteriaceae</taxon>
        <taxon>Flavobacterium</taxon>
    </lineage>
</organism>
<keyword evidence="2" id="KW-1185">Reference proteome</keyword>
<evidence type="ECO:0000313" key="2">
    <source>
        <dbReference type="Proteomes" id="UP000297407"/>
    </source>
</evidence>
<reference evidence="1 2" key="1">
    <citation type="submission" date="2019-04" db="EMBL/GenBank/DDBJ databases">
        <title>Flavobacterium sp. strain DS2-A Genome sequencing and assembly.</title>
        <authorList>
            <person name="Kim I."/>
        </authorList>
    </citation>
    <scope>NUCLEOTIDE SEQUENCE [LARGE SCALE GENOMIC DNA]</scope>
    <source>
        <strain evidence="1 2">DS2-A</strain>
    </source>
</reference>
<dbReference type="Proteomes" id="UP000297407">
    <property type="component" value="Unassembled WGS sequence"/>
</dbReference>
<name>A0A4Z0L4E4_9FLAO</name>
<accession>A0A4Z0L4E4</accession>
<comment type="caution">
    <text evidence="1">The sequence shown here is derived from an EMBL/GenBank/DDBJ whole genome shotgun (WGS) entry which is preliminary data.</text>
</comment>
<protein>
    <recommendedName>
        <fullName evidence="3">DUF748 domain-containing protein</fullName>
    </recommendedName>
</protein>
<evidence type="ECO:0008006" key="3">
    <source>
        <dbReference type="Google" id="ProtNLM"/>
    </source>
</evidence>
<evidence type="ECO:0000313" key="1">
    <source>
        <dbReference type="EMBL" id="TGD57327.1"/>
    </source>
</evidence>
<dbReference type="AlphaFoldDB" id="A0A4Z0L4E4"/>
<dbReference type="EMBL" id="SRLH01000006">
    <property type="protein sequence ID" value="TGD57327.1"/>
    <property type="molecule type" value="Genomic_DNA"/>
</dbReference>
<gene>
    <name evidence="1" type="ORF">E4635_11955</name>
</gene>
<proteinExistence type="predicted"/>